<name>A0A0F6W1D4_9BACT</name>
<dbReference type="KEGG" id="samy:DB32_002079"/>
<keyword evidence="2" id="KW-1185">Reference proteome</keyword>
<dbReference type="SUPFAM" id="SSF159245">
    <property type="entry name" value="AttH-like"/>
    <property type="match status" value="1"/>
</dbReference>
<dbReference type="EMBL" id="CP011125">
    <property type="protein sequence ID" value="AKF04930.1"/>
    <property type="molecule type" value="Genomic_DNA"/>
</dbReference>
<accession>A0A0F6W1D4</accession>
<proteinExistence type="predicted"/>
<organism evidence="1 2">
    <name type="scientific">Sandaracinus amylolyticus</name>
    <dbReference type="NCBI Taxonomy" id="927083"/>
    <lineage>
        <taxon>Bacteria</taxon>
        <taxon>Pseudomonadati</taxon>
        <taxon>Myxococcota</taxon>
        <taxon>Polyangia</taxon>
        <taxon>Polyangiales</taxon>
        <taxon>Sandaracinaceae</taxon>
        <taxon>Sandaracinus</taxon>
    </lineage>
</organism>
<reference evidence="1 2" key="1">
    <citation type="submission" date="2015-03" db="EMBL/GenBank/DDBJ databases">
        <title>Genome assembly of Sandaracinus amylolyticus DSM 53668.</title>
        <authorList>
            <person name="Sharma G."/>
            <person name="Subramanian S."/>
        </authorList>
    </citation>
    <scope>NUCLEOTIDE SEQUENCE [LARGE SCALE GENOMIC DNA]</scope>
    <source>
        <strain evidence="1 2">DSM 53668</strain>
    </source>
</reference>
<dbReference type="OrthoDB" id="333076at2"/>
<protein>
    <submittedName>
        <fullName evidence="1">Uncharacterized protein</fullName>
    </submittedName>
</protein>
<dbReference type="RefSeq" id="WP_053232220.1">
    <property type="nucleotide sequence ID" value="NZ_CP011125.1"/>
</dbReference>
<evidence type="ECO:0000313" key="2">
    <source>
        <dbReference type="Proteomes" id="UP000034883"/>
    </source>
</evidence>
<evidence type="ECO:0000313" key="1">
    <source>
        <dbReference type="EMBL" id="AKF04930.1"/>
    </source>
</evidence>
<dbReference type="AlphaFoldDB" id="A0A0F6W1D4"/>
<gene>
    <name evidence="1" type="ORF">DB32_002079</name>
</gene>
<dbReference type="Proteomes" id="UP000034883">
    <property type="component" value="Chromosome"/>
</dbReference>
<sequence>MIELERDALDTPRFVASDRGGHYESWFQRANHPTRPLAFWIRSTILARRGAPPEQALGEVWAIVFDGERGRVVAVREEFTIASCRFAPRGLDVDLAGSHLDARAIEGGAKSASRSLRWSLRYASASSPLLLFPRALYDAPLPRAKVLTSAPFARFDGTIEVDGEPLAIDGWIGSHNHNWGSRHTDRYAWGQVAGFDAAPEVFLEVATARVAVGPVLAPPLTVAVLRLGDEEVRFDSVPRGLAARASFHPFEWRFDVRAKGARLHGRMEAPASTFVALPYGNPPGGTKTCLNSKLARCEIVLERDGRAPLTLRTAHRAAFEMLGDDPAPRGIAAL</sequence>